<dbReference type="Gene3D" id="3.20.20.80">
    <property type="entry name" value="Glycosidases"/>
    <property type="match status" value="1"/>
</dbReference>
<keyword evidence="2 4" id="KW-0378">Hydrolase</keyword>
<sequence length="246" mass="27559">MKKSVLLSPLVALLLLGAVLLTGCGYGRRSTKIYPDRDRFEVIGIDISAHNGDIDFRKVAAEGIDFAIIKATEGGTFKDKKFIDNIRLAREAGLKTGAYHFFRFDTPGYMQGLNFLNSVRGRQLDLPLVIDLEEWANPNSQPTAMVLNRLSEMIDHLESHGYRVMIYTNKNGFARFIKGRLEGYPLWICSLVDEPKDMKWHLWQGTHNGWINGINAPVDINAFKGSRTDWAVFASGCMTSAAADTQ</sequence>
<evidence type="ECO:0000256" key="4">
    <source>
        <dbReference type="RuleBase" id="RU361176"/>
    </source>
</evidence>
<dbReference type="EC" id="3.2.1.17" evidence="4"/>
<dbReference type="PROSITE" id="PS51257">
    <property type="entry name" value="PROKAR_LIPOPROTEIN"/>
    <property type="match status" value="1"/>
</dbReference>
<comment type="caution">
    <text evidence="5">The sequence shown here is derived from an EMBL/GenBank/DDBJ whole genome shotgun (WGS) entry which is preliminary data.</text>
</comment>
<keyword evidence="6" id="KW-1185">Reference proteome</keyword>
<dbReference type="GO" id="GO:0009253">
    <property type="term" value="P:peptidoglycan catabolic process"/>
    <property type="evidence" value="ECO:0007669"/>
    <property type="project" value="InterPro"/>
</dbReference>
<dbReference type="InterPro" id="IPR002053">
    <property type="entry name" value="Glyco_hydro_25"/>
</dbReference>
<protein>
    <recommendedName>
        <fullName evidence="4">Lysozyme</fullName>
        <ecNumber evidence="4">3.2.1.17</ecNumber>
    </recommendedName>
</protein>
<dbReference type="GO" id="GO:0003796">
    <property type="term" value="F:lysozyme activity"/>
    <property type="evidence" value="ECO:0007669"/>
    <property type="project" value="UniProtKB-EC"/>
</dbReference>
<dbReference type="Proteomes" id="UP000244905">
    <property type="component" value="Unassembled WGS sequence"/>
</dbReference>
<dbReference type="PANTHER" id="PTHR34135:SF2">
    <property type="entry name" value="LYSOZYME"/>
    <property type="match status" value="1"/>
</dbReference>
<evidence type="ECO:0000256" key="1">
    <source>
        <dbReference type="ARBA" id="ARBA00010646"/>
    </source>
</evidence>
<evidence type="ECO:0000313" key="6">
    <source>
        <dbReference type="Proteomes" id="UP000244905"/>
    </source>
</evidence>
<dbReference type="InterPro" id="IPR018077">
    <property type="entry name" value="Glyco_hydro_fam25_subgr"/>
</dbReference>
<name>A0A2V1IQ07_9BACT</name>
<evidence type="ECO:0000256" key="2">
    <source>
        <dbReference type="ARBA" id="ARBA00022801"/>
    </source>
</evidence>
<evidence type="ECO:0000256" key="3">
    <source>
        <dbReference type="ARBA" id="ARBA00023295"/>
    </source>
</evidence>
<reference evidence="6" key="1">
    <citation type="submission" date="2018-02" db="EMBL/GenBank/DDBJ databases">
        <authorList>
            <person name="Clavel T."/>
            <person name="Strowig T."/>
        </authorList>
    </citation>
    <scope>NUCLEOTIDE SEQUENCE [LARGE SCALE GENOMIC DNA]</scope>
    <source>
        <strain evidence="6">DSM 103720</strain>
    </source>
</reference>
<evidence type="ECO:0000313" key="5">
    <source>
        <dbReference type="EMBL" id="PWB02137.1"/>
    </source>
</evidence>
<dbReference type="InterPro" id="IPR017853">
    <property type="entry name" value="GH"/>
</dbReference>
<dbReference type="PANTHER" id="PTHR34135">
    <property type="entry name" value="LYSOZYME"/>
    <property type="match status" value="1"/>
</dbReference>
<dbReference type="SUPFAM" id="SSF51445">
    <property type="entry name" value="(Trans)glycosidases"/>
    <property type="match status" value="1"/>
</dbReference>
<keyword evidence="3 4" id="KW-0326">Glycosidase</keyword>
<dbReference type="Pfam" id="PF01183">
    <property type="entry name" value="Glyco_hydro_25"/>
    <property type="match status" value="1"/>
</dbReference>
<comment type="catalytic activity">
    <reaction evidence="4">
        <text>Hydrolysis of (1-&gt;4)-beta-linkages between N-acetylmuramic acid and N-acetyl-D-glucosamine residues in a peptidoglycan and between N-acetyl-D-glucosamine residues in chitodextrins.</text>
        <dbReference type="EC" id="3.2.1.17"/>
    </reaction>
</comment>
<comment type="similarity">
    <text evidence="1 4">Belongs to the glycosyl hydrolase 25 family.</text>
</comment>
<dbReference type="AlphaFoldDB" id="A0A2V1IQ07"/>
<dbReference type="GeneID" id="82526205"/>
<accession>A0A2V1IQ07</accession>
<dbReference type="RefSeq" id="WP_107032346.1">
    <property type="nucleotide sequence ID" value="NZ_CAOLBL010000008.1"/>
</dbReference>
<dbReference type="GO" id="GO:0016052">
    <property type="term" value="P:carbohydrate catabolic process"/>
    <property type="evidence" value="ECO:0007669"/>
    <property type="project" value="TreeGrafter"/>
</dbReference>
<organism evidence="5 6">
    <name type="scientific">Duncaniella muris</name>
    <dbReference type="NCBI Taxonomy" id="2094150"/>
    <lineage>
        <taxon>Bacteria</taxon>
        <taxon>Pseudomonadati</taxon>
        <taxon>Bacteroidota</taxon>
        <taxon>Bacteroidia</taxon>
        <taxon>Bacteroidales</taxon>
        <taxon>Muribaculaceae</taxon>
        <taxon>Duncaniella</taxon>
    </lineage>
</organism>
<proteinExistence type="inferred from homology"/>
<dbReference type="PROSITE" id="PS00953">
    <property type="entry name" value="GLYCOSYL_HYDROL_F25_1"/>
    <property type="match status" value="1"/>
</dbReference>
<dbReference type="GO" id="GO:0016998">
    <property type="term" value="P:cell wall macromolecule catabolic process"/>
    <property type="evidence" value="ECO:0007669"/>
    <property type="project" value="InterPro"/>
</dbReference>
<gene>
    <name evidence="5" type="ORF">C5O23_07590</name>
</gene>
<dbReference type="InterPro" id="IPR008270">
    <property type="entry name" value="Glyco_hydro_25_AS"/>
</dbReference>
<dbReference type="PROSITE" id="PS51904">
    <property type="entry name" value="GLYCOSYL_HYDROL_F25_2"/>
    <property type="match status" value="1"/>
</dbReference>
<dbReference type="EMBL" id="PUEC01000015">
    <property type="protein sequence ID" value="PWB02137.1"/>
    <property type="molecule type" value="Genomic_DNA"/>
</dbReference>
<dbReference type="SMART" id="SM00641">
    <property type="entry name" value="Glyco_25"/>
    <property type="match status" value="1"/>
</dbReference>